<name>A0A7J6W1Y6_THATH</name>
<dbReference type="Pfam" id="PF13456">
    <property type="entry name" value="RVT_3"/>
    <property type="match status" value="1"/>
</dbReference>
<gene>
    <name evidence="2" type="ORF">FRX31_019029</name>
</gene>
<evidence type="ECO:0000313" key="2">
    <source>
        <dbReference type="EMBL" id="KAF5191384.1"/>
    </source>
</evidence>
<dbReference type="EMBL" id="JABWDY010022881">
    <property type="protein sequence ID" value="KAF5191384.1"/>
    <property type="molecule type" value="Genomic_DNA"/>
</dbReference>
<keyword evidence="3" id="KW-1185">Reference proteome</keyword>
<dbReference type="GO" id="GO:0003676">
    <property type="term" value="F:nucleic acid binding"/>
    <property type="evidence" value="ECO:0007669"/>
    <property type="project" value="InterPro"/>
</dbReference>
<dbReference type="CDD" id="cd06222">
    <property type="entry name" value="RNase_H_like"/>
    <property type="match status" value="1"/>
</dbReference>
<protein>
    <recommendedName>
        <fullName evidence="1">RNase H type-1 domain-containing protein</fullName>
    </recommendedName>
</protein>
<reference evidence="2 3" key="1">
    <citation type="submission" date="2020-06" db="EMBL/GenBank/DDBJ databases">
        <title>Transcriptomic and genomic resources for Thalictrum thalictroides and T. hernandezii: Facilitating candidate gene discovery in an emerging model plant lineage.</title>
        <authorList>
            <person name="Arias T."/>
            <person name="Riano-Pachon D.M."/>
            <person name="Di Stilio V.S."/>
        </authorList>
    </citation>
    <scope>NUCLEOTIDE SEQUENCE [LARGE SCALE GENOMIC DNA]</scope>
    <source>
        <strain evidence="3">cv. WT478/WT964</strain>
        <tissue evidence="2">Leaves</tissue>
    </source>
</reference>
<dbReference type="AlphaFoldDB" id="A0A7J6W1Y6"/>
<comment type="caution">
    <text evidence="2">The sequence shown here is derived from an EMBL/GenBank/DDBJ whole genome shotgun (WGS) entry which is preliminary data.</text>
</comment>
<feature type="domain" description="RNase H type-1" evidence="1">
    <location>
        <begin position="32"/>
        <end position="91"/>
    </location>
</feature>
<accession>A0A7J6W1Y6</accession>
<evidence type="ECO:0000313" key="3">
    <source>
        <dbReference type="Proteomes" id="UP000554482"/>
    </source>
</evidence>
<proteinExistence type="predicted"/>
<dbReference type="InterPro" id="IPR044730">
    <property type="entry name" value="RNase_H-like_dom_plant"/>
</dbReference>
<sequence length="144" mass="16495">MQIRDVPDIIIVRDLVDRLGIITEFRSKHLSQSGEVVGSRRINRGDSSNSVFQQELNSVHMGLQLAIDQGYNKIKVTSVSLRVVKTINKLEEPPWVVRIRETNRAADYLAGMGVQMDMITMYFMAPFTEELCNILEDYKNSKVY</sequence>
<dbReference type="Proteomes" id="UP000554482">
    <property type="component" value="Unassembled WGS sequence"/>
</dbReference>
<dbReference type="InterPro" id="IPR002156">
    <property type="entry name" value="RNaseH_domain"/>
</dbReference>
<organism evidence="2 3">
    <name type="scientific">Thalictrum thalictroides</name>
    <name type="common">Rue-anemone</name>
    <name type="synonym">Anemone thalictroides</name>
    <dbReference type="NCBI Taxonomy" id="46969"/>
    <lineage>
        <taxon>Eukaryota</taxon>
        <taxon>Viridiplantae</taxon>
        <taxon>Streptophyta</taxon>
        <taxon>Embryophyta</taxon>
        <taxon>Tracheophyta</taxon>
        <taxon>Spermatophyta</taxon>
        <taxon>Magnoliopsida</taxon>
        <taxon>Ranunculales</taxon>
        <taxon>Ranunculaceae</taxon>
        <taxon>Thalictroideae</taxon>
        <taxon>Thalictrum</taxon>
    </lineage>
</organism>
<evidence type="ECO:0000259" key="1">
    <source>
        <dbReference type="Pfam" id="PF13456"/>
    </source>
</evidence>
<dbReference type="GO" id="GO:0004523">
    <property type="term" value="F:RNA-DNA hybrid ribonuclease activity"/>
    <property type="evidence" value="ECO:0007669"/>
    <property type="project" value="InterPro"/>
</dbReference>